<dbReference type="Proteomes" id="UP000184171">
    <property type="component" value="Unassembled WGS sequence"/>
</dbReference>
<dbReference type="SUPFAM" id="SSF82714">
    <property type="entry name" value="Multidrug efflux transporter AcrB TolC docking domain, DN and DC subdomains"/>
    <property type="match status" value="2"/>
</dbReference>
<dbReference type="OrthoDB" id="9807612at2"/>
<dbReference type="SUPFAM" id="SSF82693">
    <property type="entry name" value="Multidrug efflux transporter AcrB pore domain, PN1, PN2, PC1 and PC2 subdomains"/>
    <property type="match status" value="2"/>
</dbReference>
<dbReference type="Gene3D" id="3.30.70.1430">
    <property type="entry name" value="Multidrug efflux transporter AcrB pore domain"/>
    <property type="match status" value="2"/>
</dbReference>
<dbReference type="GO" id="GO:0005886">
    <property type="term" value="C:plasma membrane"/>
    <property type="evidence" value="ECO:0007669"/>
    <property type="project" value="TreeGrafter"/>
</dbReference>
<dbReference type="Gene3D" id="1.20.1640.10">
    <property type="entry name" value="Multidrug efflux transporter AcrB transmembrane domain"/>
    <property type="match status" value="2"/>
</dbReference>
<keyword evidence="1" id="KW-0472">Membrane</keyword>
<gene>
    <name evidence="2" type="ORF">SAMN02745165_01803</name>
</gene>
<dbReference type="Gene3D" id="3.30.70.1440">
    <property type="entry name" value="Multidrug efflux transporter AcrB pore domain"/>
    <property type="match status" value="1"/>
</dbReference>
<evidence type="ECO:0000313" key="3">
    <source>
        <dbReference type="Proteomes" id="UP000184171"/>
    </source>
</evidence>
<feature type="transmembrane region" description="Helical" evidence="1">
    <location>
        <begin position="389"/>
        <end position="413"/>
    </location>
</feature>
<dbReference type="Gene3D" id="3.30.70.1320">
    <property type="entry name" value="Multidrug efflux transporter AcrB pore domain like"/>
    <property type="match status" value="1"/>
</dbReference>
<dbReference type="AlphaFoldDB" id="A0A1M6HED4"/>
<organism evidence="2 3">
    <name type="scientific">Malonomonas rubra DSM 5091</name>
    <dbReference type="NCBI Taxonomy" id="1122189"/>
    <lineage>
        <taxon>Bacteria</taxon>
        <taxon>Pseudomonadati</taxon>
        <taxon>Thermodesulfobacteriota</taxon>
        <taxon>Desulfuromonadia</taxon>
        <taxon>Desulfuromonadales</taxon>
        <taxon>Geopsychrobacteraceae</taxon>
        <taxon>Malonomonas</taxon>
    </lineage>
</organism>
<feature type="transmembrane region" description="Helical" evidence="1">
    <location>
        <begin position="905"/>
        <end position="927"/>
    </location>
</feature>
<feature type="transmembrane region" description="Helical" evidence="1">
    <location>
        <begin position="362"/>
        <end position="383"/>
    </location>
</feature>
<keyword evidence="3" id="KW-1185">Reference proteome</keyword>
<sequence length="1014" mass="111715">MQEEKQLFALQKRTLMIVFTILLVAAGILAYENLGRLEDPTFTIKTAVVATAYPGATPAEVEEEVTDLIEEAIQEMGQVKEIYSTSQEGYSFVYVDMKDTFKSHQLPQIWDELRRKISDVQGQLPPGAGPSIVNDDFGDVYGVFFALTGEGLTNAELKDYADSLKKELLLCDDVAKIDMWGVRQEAIFVEFKQAQLAQLGLTPQQIIGTLQAQNLVQRSGKVKVGDNYLRITPTGSLGSEEQIAELLIGSAQGMVRLSDVATIYRDYIDPPRNILRYNGKEGIGLGISTLDGGNVITMGDSIEKRLAELEPNKPANVELHSIYYQSKVVTESVDTFVLNLIEAVAIVIVLLMLFMGWRTGMLIGAVLLLTILGTFVGMAAMGIDLQKVSLGALILALGMLVDNAIVVADGTLVRMEHGEDVETAATKTVKAAGLPLLGATIVAILAFTAIGFSPGNVGEFCRSLFDVMALSLFISWILAISVTPLFCVWFLKHVHTGDDHSHNRGMNKFYRKLLHLSIHHRWIVMLATLLALGVALFGFGYVPKSFFPDSTQRYFYVNYWNPQGVHIDKTAEDLAQIDKYVSSLDGVVNTTSFIGEGGMRFIISYDYQTPNSAYGQILVEVEDYRVIDGLLPKVEAYMAESFPQAEPYAQKIQNGPAITYKIEARFRGPDVAVLKELAGKAEKILADSGNARDLRTDWRQPVDVLRPQFSQTQARYAGITRSDLANALQWNFNGITAGLYREHDKLIPIQFRSPAEERKSLENMTNIQIRSSLQNSFVSLQQVVSGIESVSEDALVKRRDRQRTITVQCNPKQGLPAEYHSSIRGEVEAIELPTGYSLEWGGEFESSAESQAPLAQVFPLCILGMFLIVVWLFDSFRRPLIIFMTVPLSLIGVSAGLLLTGLPFGFMSILGFLGLSGMLIKNAIVLIDQIEQDLKLGVEPYKAVLDSSVSRMRPVLMASGTTILGMAPLLFDAFYAAMAATIMSGLFAATFLTLIIVPVAYTKVYKIKADKAHV</sequence>
<accession>A0A1M6HED4</accession>
<keyword evidence="1" id="KW-1133">Transmembrane helix</keyword>
<proteinExistence type="predicted"/>
<dbReference type="PANTHER" id="PTHR32063">
    <property type="match status" value="1"/>
</dbReference>
<dbReference type="Gene3D" id="3.30.2090.10">
    <property type="entry name" value="Multidrug efflux transporter AcrB TolC docking domain, DN and DC subdomains"/>
    <property type="match status" value="2"/>
</dbReference>
<feature type="transmembrane region" description="Helical" evidence="1">
    <location>
        <begin position="467"/>
        <end position="491"/>
    </location>
</feature>
<feature type="transmembrane region" description="Helical" evidence="1">
    <location>
        <begin position="955"/>
        <end position="976"/>
    </location>
</feature>
<feature type="transmembrane region" description="Helical" evidence="1">
    <location>
        <begin position="336"/>
        <end position="355"/>
    </location>
</feature>
<keyword evidence="1" id="KW-0812">Transmembrane</keyword>
<feature type="transmembrane region" description="Helical" evidence="1">
    <location>
        <begin position="880"/>
        <end position="899"/>
    </location>
</feature>
<dbReference type="PRINTS" id="PR00702">
    <property type="entry name" value="ACRIFLAVINRP"/>
</dbReference>
<protein>
    <submittedName>
        <fullName evidence="2">Multidrug efflux pump subunit AcrB</fullName>
    </submittedName>
</protein>
<dbReference type="InterPro" id="IPR027463">
    <property type="entry name" value="AcrB_DN_DC_subdom"/>
</dbReference>
<feature type="transmembrane region" description="Helical" evidence="1">
    <location>
        <begin position="982"/>
        <end position="1001"/>
    </location>
</feature>
<dbReference type="EMBL" id="FQZT01000005">
    <property type="protein sequence ID" value="SHJ20503.1"/>
    <property type="molecule type" value="Genomic_DNA"/>
</dbReference>
<evidence type="ECO:0000256" key="1">
    <source>
        <dbReference type="SAM" id="Phobius"/>
    </source>
</evidence>
<dbReference type="Pfam" id="PF00873">
    <property type="entry name" value="ACR_tran"/>
    <property type="match status" value="1"/>
</dbReference>
<evidence type="ECO:0000313" key="2">
    <source>
        <dbReference type="EMBL" id="SHJ20503.1"/>
    </source>
</evidence>
<dbReference type="STRING" id="1122189.SAMN02745165_01803"/>
<feature type="transmembrane region" description="Helical" evidence="1">
    <location>
        <begin position="522"/>
        <end position="542"/>
    </location>
</feature>
<dbReference type="PANTHER" id="PTHR32063:SF18">
    <property type="entry name" value="CATION EFFLUX SYSTEM PROTEIN"/>
    <property type="match status" value="1"/>
</dbReference>
<feature type="transmembrane region" description="Helical" evidence="1">
    <location>
        <begin position="434"/>
        <end position="455"/>
    </location>
</feature>
<feature type="transmembrane region" description="Helical" evidence="1">
    <location>
        <begin position="854"/>
        <end position="873"/>
    </location>
</feature>
<reference evidence="2 3" key="1">
    <citation type="submission" date="2016-11" db="EMBL/GenBank/DDBJ databases">
        <authorList>
            <person name="Jaros S."/>
            <person name="Januszkiewicz K."/>
            <person name="Wedrychowicz H."/>
        </authorList>
    </citation>
    <scope>NUCLEOTIDE SEQUENCE [LARGE SCALE GENOMIC DNA]</scope>
    <source>
        <strain evidence="2 3">DSM 5091</strain>
    </source>
</reference>
<dbReference type="GO" id="GO:0042910">
    <property type="term" value="F:xenobiotic transmembrane transporter activity"/>
    <property type="evidence" value="ECO:0007669"/>
    <property type="project" value="TreeGrafter"/>
</dbReference>
<dbReference type="InterPro" id="IPR001036">
    <property type="entry name" value="Acrflvin-R"/>
</dbReference>
<dbReference type="SUPFAM" id="SSF82866">
    <property type="entry name" value="Multidrug efflux transporter AcrB transmembrane domain"/>
    <property type="match status" value="2"/>
</dbReference>
<dbReference type="RefSeq" id="WP_072908043.1">
    <property type="nucleotide sequence ID" value="NZ_FQZT01000005.1"/>
</dbReference>
<name>A0A1M6HED4_MALRU</name>